<evidence type="ECO:0000256" key="1">
    <source>
        <dbReference type="ARBA" id="ARBA00004167"/>
    </source>
</evidence>
<feature type="domain" description="Guanylate cyclase" evidence="15">
    <location>
        <begin position="926"/>
        <end position="1056"/>
    </location>
</feature>
<keyword evidence="13" id="KW-0732">Signal</keyword>
<evidence type="ECO:0000256" key="7">
    <source>
        <dbReference type="ARBA" id="ARBA00023239"/>
    </source>
</evidence>
<organism evidence="16 17">
    <name type="scientific">Echinococcus granulosus</name>
    <name type="common">Hydatid tapeworm</name>
    <dbReference type="NCBI Taxonomy" id="6210"/>
    <lineage>
        <taxon>Eukaryota</taxon>
        <taxon>Metazoa</taxon>
        <taxon>Spiralia</taxon>
        <taxon>Lophotrochozoa</taxon>
        <taxon>Platyhelminthes</taxon>
        <taxon>Cestoda</taxon>
        <taxon>Eucestoda</taxon>
        <taxon>Cyclophyllidea</taxon>
        <taxon>Taeniidae</taxon>
        <taxon>Echinococcus</taxon>
        <taxon>Echinococcus granulosus group</taxon>
    </lineage>
</organism>
<dbReference type="PANTHER" id="PTHR11920:SF462">
    <property type="entry name" value="GUANYLATE CYCLASE"/>
    <property type="match status" value="1"/>
</dbReference>
<dbReference type="GO" id="GO:0001653">
    <property type="term" value="F:peptide receptor activity"/>
    <property type="evidence" value="ECO:0007669"/>
    <property type="project" value="TreeGrafter"/>
</dbReference>
<name>W6UYE3_ECHGR</name>
<feature type="chain" id="PRO_5004885456" description="Guanylate cyclase" evidence="13">
    <location>
        <begin position="21"/>
        <end position="1190"/>
    </location>
</feature>
<dbReference type="InterPro" id="IPR001054">
    <property type="entry name" value="A/G_cyclase"/>
</dbReference>
<evidence type="ECO:0000256" key="6">
    <source>
        <dbReference type="ARBA" id="ARBA00023136"/>
    </source>
</evidence>
<keyword evidence="5 12" id="KW-1133">Transmembrane helix</keyword>
<dbReference type="PROSITE" id="PS50125">
    <property type="entry name" value="GUANYLATE_CYCLASE_2"/>
    <property type="match status" value="1"/>
</dbReference>
<dbReference type="OMA" id="INYLCPA"/>
<dbReference type="CDD" id="cd07302">
    <property type="entry name" value="CHD"/>
    <property type="match status" value="1"/>
</dbReference>
<dbReference type="Pfam" id="PF07714">
    <property type="entry name" value="PK_Tyr_Ser-Thr"/>
    <property type="match status" value="1"/>
</dbReference>
<evidence type="ECO:0000256" key="9">
    <source>
        <dbReference type="RuleBase" id="RU000405"/>
    </source>
</evidence>
<comment type="subcellular location">
    <subcellularLocation>
        <location evidence="1">Membrane</location>
        <topology evidence="1">Single-pass membrane protein</topology>
    </subcellularLocation>
</comment>
<dbReference type="FunFam" id="3.30.70.1230:FF:000013">
    <property type="entry name" value="Guanylate cyclase"/>
    <property type="match status" value="1"/>
</dbReference>
<keyword evidence="3 12" id="KW-0812">Transmembrane</keyword>
<feature type="domain" description="Protein kinase" evidence="14">
    <location>
        <begin position="565"/>
        <end position="851"/>
    </location>
</feature>
<comment type="similarity">
    <text evidence="9">Belongs to the adenylyl cyclase class-4/guanylyl cyclase family.</text>
</comment>
<evidence type="ECO:0000256" key="3">
    <source>
        <dbReference type="ARBA" id="ARBA00022692"/>
    </source>
</evidence>
<feature type="region of interest" description="Disordered" evidence="11">
    <location>
        <begin position="1132"/>
        <end position="1190"/>
    </location>
</feature>
<feature type="compositionally biased region" description="Basic residues" evidence="11">
    <location>
        <begin position="1163"/>
        <end position="1179"/>
    </location>
</feature>
<dbReference type="InterPro" id="IPR000719">
    <property type="entry name" value="Prot_kinase_dom"/>
</dbReference>
<dbReference type="Pfam" id="PF00211">
    <property type="entry name" value="Guanylate_cyc"/>
    <property type="match status" value="1"/>
</dbReference>
<dbReference type="GO" id="GO:0005886">
    <property type="term" value="C:plasma membrane"/>
    <property type="evidence" value="ECO:0007669"/>
    <property type="project" value="TreeGrafter"/>
</dbReference>
<keyword evidence="7 9" id="KW-0456">Lyase</keyword>
<dbReference type="GeneID" id="36342286"/>
<dbReference type="OrthoDB" id="1890790at2759"/>
<sequence length="1190" mass="132358">MVDPILRLLLLFSFLPLTIAANNPQPKLQIIYFESANSCLAYSTIFSNNESVYNTLQYVTSLQPSILSPTEVRIIPQFIGGCNIREDNRGYHLLESLANLIKLADKFKCFTVFVGPPLAGDCTFISGWMTQTSTSIPWLLKPHQINYLCPATDPAGKHIGDLYAGEEEAVRWAAITMTLKVQSVINIFESLLGFQGWKRVLLLYEISAKMMPLFWMADRLDLAFDAKDRVGTSAKVIAMRGIHVDCSYNQLVMEWVDQIDAIIILARPPIVIDLLDQIQNLSQIKAGRVALLHLDPSNVITYDVLRSWRLELSRRPQLGAAGQSLIIITALPLGKGYDAFSPILQSNTMISFASAVAVALKMVQQSLLDYGGKIPLDANFFAPMMSKHLRVPVVPDVDYHFVQDGGYFNNLFDIYNFQLNTSNIYAKSFKIDTAHFYELFELVCVMPAPGSFIYEVQPKKWPGDGKGPAVDICLQSDCLEETLVNILVLLLLMAGAAGMITVVVFLFFRRHYRSVKLRMGSNKLVLYPDDVTFLGSQNIHRCSYAEISVSQIFPPSALSSQHAEASADSETDAGEEASSISGAEPRHTFKRVAIFNGTFLHIKQLGLPSITLKAKMVEYLRSLRELRHENLNLFIGCYVDADSFSFVYEECSRGSLRSVLSSKSINLDWEFKLSLVTDLIRLSFALNGSTPQGMAHLHKSDLAIHGCLTSETCVIDNRWVLKVTDYGLQKIYSMYNHFPTRTPAEKLYLAPEMLRNSLAAEVGSQEADVYAASVVMHETFSCTPPFGIDPNDNEAVEAALQRIQRNDDSLPTYRPSFIDVDVPAAYMGMVQLSWSENPKLRPTFCELEAQLNQLSKGSNSNIVDHMLQIMEKYSANLESLVNQRTEELQVEKQKTEMLIAKMLPPSVAQALLSGTPVDPEAFSEVTISFSDIVGFTTISAKSSPLQIVNLLNDLYTAFDDMIQTFDVYKVETIGDAYMVASGLPIRNGRKHAGEIATMALELISISGSFHIPHMPGVPLYLRLGINSGPCVAGVIGLTMPRYCLFGDTVNTASRMESTSTAFRIHVSSPAKAILDELGGYHLEHRGKVFLRGKGEVDSYWLVGKDGFNKDLPKPPDGDALAHLNAMITKVPQEAKTEPATNQNHSLLLENLGSRRCGGEMERSKRRNRHDRHKHHHQKHQSATSEATAKT</sequence>
<dbReference type="EMBL" id="APAU02000059">
    <property type="protein sequence ID" value="EUB58584.1"/>
    <property type="molecule type" value="Genomic_DNA"/>
</dbReference>
<dbReference type="GO" id="GO:0005524">
    <property type="term" value="F:ATP binding"/>
    <property type="evidence" value="ECO:0007669"/>
    <property type="project" value="InterPro"/>
</dbReference>
<proteinExistence type="inferred from homology"/>
<dbReference type="GO" id="GO:0004383">
    <property type="term" value="F:guanylate cyclase activity"/>
    <property type="evidence" value="ECO:0007669"/>
    <property type="project" value="UniProtKB-EC"/>
</dbReference>
<keyword evidence="8 10" id="KW-0141">cGMP biosynthesis</keyword>
<evidence type="ECO:0000256" key="12">
    <source>
        <dbReference type="SAM" id="Phobius"/>
    </source>
</evidence>
<dbReference type="GO" id="GO:0004672">
    <property type="term" value="F:protein kinase activity"/>
    <property type="evidence" value="ECO:0007669"/>
    <property type="project" value="InterPro"/>
</dbReference>
<reference evidence="16 17" key="1">
    <citation type="journal article" date="2013" name="Nat. Genet.">
        <title>The genome of the hydatid tapeworm Echinococcus granulosus.</title>
        <authorList>
            <person name="Zheng H."/>
            <person name="Zhang W."/>
            <person name="Zhang L."/>
            <person name="Zhang Z."/>
            <person name="Li J."/>
            <person name="Lu G."/>
            <person name="Zhu Y."/>
            <person name="Wang Y."/>
            <person name="Huang Y."/>
            <person name="Liu J."/>
            <person name="Kang H."/>
            <person name="Chen J."/>
            <person name="Wang L."/>
            <person name="Chen A."/>
            <person name="Yu S."/>
            <person name="Gao Z."/>
            <person name="Jin L."/>
            <person name="Gu W."/>
            <person name="Wang Z."/>
            <person name="Zhao L."/>
            <person name="Shi B."/>
            <person name="Wen H."/>
            <person name="Lin R."/>
            <person name="Jones M.K."/>
            <person name="Brejova B."/>
            <person name="Vinar T."/>
            <person name="Zhao G."/>
            <person name="McManus D.P."/>
            <person name="Chen Z."/>
            <person name="Zhou Y."/>
            <person name="Wang S."/>
        </authorList>
    </citation>
    <scope>NUCLEOTIDE SEQUENCE [LARGE SCALE GENOMIC DNA]</scope>
</reference>
<keyword evidence="6 12" id="KW-0472">Membrane</keyword>
<feature type="compositionally biased region" description="Polar residues" evidence="11">
    <location>
        <begin position="1180"/>
        <end position="1190"/>
    </location>
</feature>
<dbReference type="GO" id="GO:0035556">
    <property type="term" value="P:intracellular signal transduction"/>
    <property type="evidence" value="ECO:0007669"/>
    <property type="project" value="InterPro"/>
</dbReference>
<dbReference type="PROSITE" id="PS50011">
    <property type="entry name" value="PROTEIN_KINASE_DOM"/>
    <property type="match status" value="1"/>
</dbReference>
<keyword evidence="4" id="KW-0547">Nucleotide-binding</keyword>
<dbReference type="Gene3D" id="3.30.70.1230">
    <property type="entry name" value="Nucleotide cyclase"/>
    <property type="match status" value="1"/>
</dbReference>
<dbReference type="InterPro" id="IPR011009">
    <property type="entry name" value="Kinase-like_dom_sf"/>
</dbReference>
<accession>W6UYE3</accession>
<evidence type="ECO:0000256" key="10">
    <source>
        <dbReference type="RuleBase" id="RU003431"/>
    </source>
</evidence>
<dbReference type="InterPro" id="IPR001245">
    <property type="entry name" value="Ser-Thr/Tyr_kinase_cat_dom"/>
</dbReference>
<dbReference type="GO" id="GO:0007168">
    <property type="term" value="P:receptor guanylyl cyclase signaling pathway"/>
    <property type="evidence" value="ECO:0007669"/>
    <property type="project" value="TreeGrafter"/>
</dbReference>
<protein>
    <recommendedName>
        <fullName evidence="2 10">Guanylate cyclase</fullName>
        <ecNumber evidence="2 10">4.6.1.2</ecNumber>
    </recommendedName>
</protein>
<dbReference type="EC" id="4.6.1.2" evidence="2 10"/>
<dbReference type="Gene3D" id="1.10.510.10">
    <property type="entry name" value="Transferase(Phosphotransferase) domain 1"/>
    <property type="match status" value="1"/>
</dbReference>
<comment type="caution">
    <text evidence="16">The sequence shown here is derived from an EMBL/GenBank/DDBJ whole genome shotgun (WGS) entry which is preliminary data.</text>
</comment>
<dbReference type="KEGG" id="egl:EGR_06571"/>
<dbReference type="GO" id="GO:0004016">
    <property type="term" value="F:adenylate cyclase activity"/>
    <property type="evidence" value="ECO:0007669"/>
    <property type="project" value="TreeGrafter"/>
</dbReference>
<evidence type="ECO:0000313" key="16">
    <source>
        <dbReference type="EMBL" id="EUB58584.1"/>
    </source>
</evidence>
<dbReference type="InterPro" id="IPR029787">
    <property type="entry name" value="Nucleotide_cyclase"/>
</dbReference>
<dbReference type="AlphaFoldDB" id="W6UYE3"/>
<dbReference type="PROSITE" id="PS00452">
    <property type="entry name" value="GUANYLATE_CYCLASE_1"/>
    <property type="match status" value="1"/>
</dbReference>
<feature type="transmembrane region" description="Helical" evidence="12">
    <location>
        <begin position="483"/>
        <end position="508"/>
    </location>
</feature>
<dbReference type="CTD" id="36342286"/>
<evidence type="ECO:0000313" key="17">
    <source>
        <dbReference type="Proteomes" id="UP000019149"/>
    </source>
</evidence>
<dbReference type="InterPro" id="IPR018297">
    <property type="entry name" value="A/G_cyclase_CS"/>
</dbReference>
<feature type="signal peptide" evidence="13">
    <location>
        <begin position="1"/>
        <end position="20"/>
    </location>
</feature>
<evidence type="ECO:0000259" key="14">
    <source>
        <dbReference type="PROSITE" id="PS50011"/>
    </source>
</evidence>
<evidence type="ECO:0000259" key="15">
    <source>
        <dbReference type="PROSITE" id="PS50125"/>
    </source>
</evidence>
<evidence type="ECO:0000256" key="11">
    <source>
        <dbReference type="SAM" id="MobiDB-lite"/>
    </source>
</evidence>
<evidence type="ECO:0000256" key="5">
    <source>
        <dbReference type="ARBA" id="ARBA00022989"/>
    </source>
</evidence>
<evidence type="ECO:0000256" key="2">
    <source>
        <dbReference type="ARBA" id="ARBA00012202"/>
    </source>
</evidence>
<evidence type="ECO:0000256" key="4">
    <source>
        <dbReference type="ARBA" id="ARBA00022741"/>
    </source>
</evidence>
<dbReference type="RefSeq" id="XP_024349780.1">
    <property type="nucleotide sequence ID" value="XM_024495820.1"/>
</dbReference>
<dbReference type="InterPro" id="IPR050401">
    <property type="entry name" value="Cyclic_nucleotide_synthase"/>
</dbReference>
<evidence type="ECO:0000256" key="8">
    <source>
        <dbReference type="ARBA" id="ARBA00023293"/>
    </source>
</evidence>
<dbReference type="STRING" id="6210.W6UYE3"/>
<evidence type="ECO:0000256" key="13">
    <source>
        <dbReference type="SAM" id="SignalP"/>
    </source>
</evidence>
<dbReference type="PANTHER" id="PTHR11920">
    <property type="entry name" value="GUANYLYL CYCLASE"/>
    <property type="match status" value="1"/>
</dbReference>
<comment type="catalytic activity">
    <reaction evidence="10">
        <text>GTP = 3',5'-cyclic GMP + diphosphate</text>
        <dbReference type="Rhea" id="RHEA:13665"/>
        <dbReference type="ChEBI" id="CHEBI:33019"/>
        <dbReference type="ChEBI" id="CHEBI:37565"/>
        <dbReference type="ChEBI" id="CHEBI:57746"/>
        <dbReference type="EC" id="4.6.1.2"/>
    </reaction>
</comment>
<dbReference type="Proteomes" id="UP000019149">
    <property type="component" value="Unassembled WGS sequence"/>
</dbReference>
<dbReference type="SMART" id="SM00044">
    <property type="entry name" value="CYCc"/>
    <property type="match status" value="1"/>
</dbReference>
<gene>
    <name evidence="16" type="ORF">EGR_06571</name>
</gene>
<dbReference type="SUPFAM" id="SSF55073">
    <property type="entry name" value="Nucleotide cyclase"/>
    <property type="match status" value="1"/>
</dbReference>
<keyword evidence="17" id="KW-1185">Reference proteome</keyword>
<dbReference type="SUPFAM" id="SSF56112">
    <property type="entry name" value="Protein kinase-like (PK-like)"/>
    <property type="match status" value="1"/>
</dbReference>